<feature type="transmembrane region" description="Helical" evidence="5">
    <location>
        <begin position="56"/>
        <end position="77"/>
    </location>
</feature>
<keyword evidence="3 5" id="KW-1133">Transmembrane helix</keyword>
<evidence type="ECO:0000256" key="4">
    <source>
        <dbReference type="ARBA" id="ARBA00023136"/>
    </source>
</evidence>
<reference evidence="7 8" key="1">
    <citation type="submission" date="2021-03" db="EMBL/GenBank/DDBJ databases">
        <title>Comparative Genomics and Metabolomics in the genus Turicibacter.</title>
        <authorList>
            <person name="Maki J."/>
            <person name="Looft T."/>
        </authorList>
    </citation>
    <scope>NUCLEOTIDE SEQUENCE [LARGE SCALE GENOMIC DNA]</scope>
    <source>
        <strain evidence="7 8">MMM721</strain>
    </source>
</reference>
<proteinExistence type="predicted"/>
<evidence type="ECO:0000313" key="8">
    <source>
        <dbReference type="Proteomes" id="UP001058016"/>
    </source>
</evidence>
<feature type="transmembrane region" description="Helical" evidence="5">
    <location>
        <begin position="225"/>
        <end position="241"/>
    </location>
</feature>
<dbReference type="InterPro" id="IPR038770">
    <property type="entry name" value="Na+/solute_symporter_sf"/>
</dbReference>
<dbReference type="PANTHER" id="PTHR31102">
    <property type="match status" value="1"/>
</dbReference>
<comment type="subcellular location">
    <subcellularLocation>
        <location evidence="1">Membrane</location>
        <topology evidence="1">Multi-pass membrane protein</topology>
    </subcellularLocation>
</comment>
<dbReference type="InterPro" id="IPR006153">
    <property type="entry name" value="Cation/H_exchanger_TM"/>
</dbReference>
<feature type="transmembrane region" description="Helical" evidence="5">
    <location>
        <begin position="156"/>
        <end position="179"/>
    </location>
</feature>
<accession>A0ABY5JP88</accession>
<evidence type="ECO:0000256" key="1">
    <source>
        <dbReference type="ARBA" id="ARBA00004141"/>
    </source>
</evidence>
<feature type="transmembrane region" description="Helical" evidence="5">
    <location>
        <begin position="247"/>
        <end position="267"/>
    </location>
</feature>
<protein>
    <submittedName>
        <fullName evidence="7">Cation:proton antiporter</fullName>
    </submittedName>
</protein>
<evidence type="ECO:0000256" key="3">
    <source>
        <dbReference type="ARBA" id="ARBA00022989"/>
    </source>
</evidence>
<feature type="transmembrane region" description="Helical" evidence="5">
    <location>
        <begin position="6"/>
        <end position="24"/>
    </location>
</feature>
<dbReference type="Proteomes" id="UP001058016">
    <property type="component" value="Chromosome"/>
</dbReference>
<keyword evidence="4 5" id="KW-0472">Membrane</keyword>
<gene>
    <name evidence="7" type="ORF">J0J69_10115</name>
</gene>
<feature type="transmembrane region" description="Helical" evidence="5">
    <location>
        <begin position="369"/>
        <end position="389"/>
    </location>
</feature>
<feature type="transmembrane region" description="Helical" evidence="5">
    <location>
        <begin position="191"/>
        <end position="213"/>
    </location>
</feature>
<feature type="transmembrane region" description="Helical" evidence="5">
    <location>
        <begin position="116"/>
        <end position="135"/>
    </location>
</feature>
<evidence type="ECO:0000256" key="5">
    <source>
        <dbReference type="SAM" id="Phobius"/>
    </source>
</evidence>
<dbReference type="EMBL" id="CP071249">
    <property type="protein sequence ID" value="UUF07300.1"/>
    <property type="molecule type" value="Genomic_DNA"/>
</dbReference>
<dbReference type="Gene3D" id="1.20.1530.20">
    <property type="match status" value="1"/>
</dbReference>
<evidence type="ECO:0000259" key="6">
    <source>
        <dbReference type="Pfam" id="PF00999"/>
    </source>
</evidence>
<dbReference type="Pfam" id="PF00999">
    <property type="entry name" value="Na_H_Exchanger"/>
    <property type="match status" value="1"/>
</dbReference>
<organism evidence="7 8">
    <name type="scientific">Turicibacter bilis</name>
    <dbReference type="NCBI Taxonomy" id="2735723"/>
    <lineage>
        <taxon>Bacteria</taxon>
        <taxon>Bacillati</taxon>
        <taxon>Bacillota</taxon>
        <taxon>Erysipelotrichia</taxon>
        <taxon>Erysipelotrichales</taxon>
        <taxon>Turicibacteraceae</taxon>
        <taxon>Turicibacter</taxon>
    </lineage>
</organism>
<sequence length="401" mass="43091">MTLIIVLISLLIIGILAHYSGKLIEYIKLPSLIGMMLIGMLIGPSFLNLVPDATLTIAPTLKDIALVTVLFIGGLGISVAQMKQIGRPAILLSAIPATLEGFTIALMAMLFLKFSFIQGAILGFIIAAVSPAVLIPSMIDLINRKVGQDKAIPQMLLVGASADDTIAITLFTTFLGIYMQTTSGEAISVPMQLLMIPLTIIISVAAGFIVYKLSKPIIEKISSSIGKVIVAFGLCLLMRAIEKYFHLEIFNSLLTVMLYGFFIRNYVVDSSQMILNQMNRIWKTGKLYLFAFVGMAINPTLVGEFFLIGCGILAISLSVRSIGVLISLIGTNLSFKERIFCVIAYLPKATVQSAKAAIPMQMGVAGGEIMQAIAILSVLITAPIGAIGIKLTSDRLLQTEN</sequence>
<evidence type="ECO:0000256" key="2">
    <source>
        <dbReference type="ARBA" id="ARBA00022692"/>
    </source>
</evidence>
<feature type="domain" description="Cation/H+ exchanger transmembrane" evidence="6">
    <location>
        <begin position="16"/>
        <end position="390"/>
    </location>
</feature>
<keyword evidence="2 5" id="KW-0812">Transmembrane</keyword>
<evidence type="ECO:0000313" key="7">
    <source>
        <dbReference type="EMBL" id="UUF07300.1"/>
    </source>
</evidence>
<feature type="transmembrane region" description="Helical" evidence="5">
    <location>
        <begin position="31"/>
        <end position="50"/>
    </location>
</feature>
<dbReference type="InterPro" id="IPR051843">
    <property type="entry name" value="CPA1_transporter"/>
</dbReference>
<name>A0ABY5JP88_9FIRM</name>
<feature type="transmembrane region" description="Helical" evidence="5">
    <location>
        <begin position="287"/>
        <end position="315"/>
    </location>
</feature>
<feature type="transmembrane region" description="Helical" evidence="5">
    <location>
        <begin position="89"/>
        <end position="110"/>
    </location>
</feature>
<dbReference type="PANTHER" id="PTHR31102:SF1">
    <property type="entry name" value="CATION_H+ EXCHANGER DOMAIN-CONTAINING PROTEIN"/>
    <property type="match status" value="1"/>
</dbReference>
<keyword evidence="8" id="KW-1185">Reference proteome</keyword>